<keyword evidence="2" id="KW-1003">Cell membrane</keyword>
<dbReference type="Gene3D" id="3.40.190.10">
    <property type="entry name" value="Periplasmic binding protein-like II"/>
    <property type="match status" value="1"/>
</dbReference>
<evidence type="ECO:0000256" key="6">
    <source>
        <dbReference type="ARBA" id="ARBA00023170"/>
    </source>
</evidence>
<dbReference type="Proteomes" id="UP001307889">
    <property type="component" value="Chromosome 5"/>
</dbReference>
<keyword evidence="3 8" id="KW-0812">Transmembrane</keyword>
<evidence type="ECO:0008006" key="11">
    <source>
        <dbReference type="Google" id="ProtNLM"/>
    </source>
</evidence>
<evidence type="ECO:0000313" key="9">
    <source>
        <dbReference type="EMBL" id="BES94607.1"/>
    </source>
</evidence>
<evidence type="ECO:0000256" key="4">
    <source>
        <dbReference type="ARBA" id="ARBA00022989"/>
    </source>
</evidence>
<dbReference type="PANTHER" id="PTHR42643:SF30">
    <property type="entry name" value="IONOTROPIC RECEPTOR 40A-RELATED"/>
    <property type="match status" value="1"/>
</dbReference>
<feature type="transmembrane region" description="Helical" evidence="8">
    <location>
        <begin position="316"/>
        <end position="335"/>
    </location>
</feature>
<evidence type="ECO:0000313" key="10">
    <source>
        <dbReference type="Proteomes" id="UP001307889"/>
    </source>
</evidence>
<evidence type="ECO:0000256" key="3">
    <source>
        <dbReference type="ARBA" id="ARBA00022692"/>
    </source>
</evidence>
<evidence type="ECO:0000256" key="1">
    <source>
        <dbReference type="ARBA" id="ARBA00004651"/>
    </source>
</evidence>
<gene>
    <name evidence="9" type="ORF">NTJ_07416</name>
</gene>
<sequence>MIVNLKNLSQTKFIAKDSEESGAMIYFADPNRDGYILRDLSTSYKIYDRVPNCSYPASYPGNYMIIGRYNNTEALMKNAMFALTSCPCSWNPTLRTIVILVDHNRRNQNEYEHVASELITRLWKRVVYDVVIIFRLETYHDQNSIIAYTANPFDENNDCGSRAMTLTLLHSCDNLPEDVDYGATAIWRHPKVYPNCSLAVSRRESPPFSFSLNGRWMGVDVRFVKILSKRKKLKIVWSQRVSSEDGAPLAAVHNYYIELAKRKIDLAIGGVILQNDYVHDVHYLRSYSQNMLKYYVASSDVLRGYDTIHLMFTGDIWLLLCSSIIIGGFCYNMLIESAFTFNNSKFFVMVAILSNQPIKLPKRWRLRLFLAAFLLSLYQISALYYSSIQSYIVQNPYGKNILTLEDLERTGMPVYASQTNLHLIDKAKNNYKNLITCNKSLYWLLENLNTQRNFSILTRNIGVEFWTQQKHYSIRPLIEGETVVSVTMALSKGSIYLSKIDDLVQTSLEAGLFLKWLGDLTVIRKNHTRSSNGLDPLSMEDVECAWILLVAGHSLACLAFCGEMLSVKWKKTPRIQDRMTRDIPKPLYAFVK</sequence>
<keyword evidence="6" id="KW-0675">Receptor</keyword>
<organism evidence="9 10">
    <name type="scientific">Nesidiocoris tenuis</name>
    <dbReference type="NCBI Taxonomy" id="355587"/>
    <lineage>
        <taxon>Eukaryota</taxon>
        <taxon>Metazoa</taxon>
        <taxon>Ecdysozoa</taxon>
        <taxon>Arthropoda</taxon>
        <taxon>Hexapoda</taxon>
        <taxon>Insecta</taxon>
        <taxon>Pterygota</taxon>
        <taxon>Neoptera</taxon>
        <taxon>Paraneoptera</taxon>
        <taxon>Hemiptera</taxon>
        <taxon>Heteroptera</taxon>
        <taxon>Panheteroptera</taxon>
        <taxon>Cimicomorpha</taxon>
        <taxon>Miridae</taxon>
        <taxon>Dicyphina</taxon>
        <taxon>Nesidiocoris</taxon>
    </lineage>
</organism>
<evidence type="ECO:0000256" key="2">
    <source>
        <dbReference type="ARBA" id="ARBA00022475"/>
    </source>
</evidence>
<keyword evidence="4 8" id="KW-1133">Transmembrane helix</keyword>
<evidence type="ECO:0000256" key="5">
    <source>
        <dbReference type="ARBA" id="ARBA00023136"/>
    </source>
</evidence>
<feature type="transmembrane region" description="Helical" evidence="8">
    <location>
        <begin position="366"/>
        <end position="385"/>
    </location>
</feature>
<protein>
    <recommendedName>
        <fullName evidence="11">Ionotropic glutamate receptor C-terminal domain-containing protein</fullName>
    </recommendedName>
</protein>
<keyword evidence="5 8" id="KW-0472">Membrane</keyword>
<dbReference type="EMBL" id="AP028913">
    <property type="protein sequence ID" value="BES94607.1"/>
    <property type="molecule type" value="Genomic_DNA"/>
</dbReference>
<accession>A0ABN7ATD8</accession>
<reference evidence="9 10" key="1">
    <citation type="submission" date="2023-09" db="EMBL/GenBank/DDBJ databases">
        <title>Nesidiocoris tenuis whole genome shotgun sequence.</title>
        <authorList>
            <person name="Shibata T."/>
            <person name="Shimoda M."/>
            <person name="Kobayashi T."/>
            <person name="Uehara T."/>
        </authorList>
    </citation>
    <scope>NUCLEOTIDE SEQUENCE [LARGE SCALE GENOMIC DNA]</scope>
    <source>
        <strain evidence="9 10">Japan</strain>
    </source>
</reference>
<dbReference type="SUPFAM" id="SSF53850">
    <property type="entry name" value="Periplasmic binding protein-like II"/>
    <property type="match status" value="1"/>
</dbReference>
<keyword evidence="7" id="KW-0325">Glycoprotein</keyword>
<name>A0ABN7ATD8_9HEMI</name>
<keyword evidence="10" id="KW-1185">Reference proteome</keyword>
<evidence type="ECO:0000256" key="8">
    <source>
        <dbReference type="SAM" id="Phobius"/>
    </source>
</evidence>
<dbReference type="PANTHER" id="PTHR42643">
    <property type="entry name" value="IONOTROPIC RECEPTOR 20A-RELATED"/>
    <property type="match status" value="1"/>
</dbReference>
<evidence type="ECO:0000256" key="7">
    <source>
        <dbReference type="ARBA" id="ARBA00023180"/>
    </source>
</evidence>
<proteinExistence type="predicted"/>
<dbReference type="InterPro" id="IPR052192">
    <property type="entry name" value="Insect_Ionotropic_Sensory_Rcpt"/>
</dbReference>
<comment type="subcellular location">
    <subcellularLocation>
        <location evidence="1">Cell membrane</location>
        <topology evidence="1">Multi-pass membrane protein</topology>
    </subcellularLocation>
</comment>